<sequence length="204" mass="22156">MIDDDASNAVDVRRDLPVGPVDIPEDLDCLLYQLVDAVVLGDIVLVSQRRVESIRHVDEENAARHGSGVVPVHDIREGVDIALAVATSLPVLSHDAFRVDCEPNGGEFFLSDWSILLAEFHLYVDVLGRRADYEIGIPPGLSFTNRVILLVDEFAVPGRLSERFALVEEVVEQEQTGGGTVGGRARMVAVLAKPFDDSLVAVGM</sequence>
<evidence type="ECO:0000313" key="2">
    <source>
        <dbReference type="Proteomes" id="UP001597075"/>
    </source>
</evidence>
<protein>
    <submittedName>
        <fullName evidence="1">Uncharacterized protein</fullName>
    </submittedName>
</protein>
<dbReference type="AlphaFoldDB" id="A0ABD6D0G7"/>
<dbReference type="RefSeq" id="WP_256404881.1">
    <property type="nucleotide sequence ID" value="NZ_JANHDK010000001.1"/>
</dbReference>
<dbReference type="Proteomes" id="UP001597075">
    <property type="component" value="Unassembled WGS sequence"/>
</dbReference>
<comment type="caution">
    <text evidence="1">The sequence shown here is derived from an EMBL/GenBank/DDBJ whole genome shotgun (WGS) entry which is preliminary data.</text>
</comment>
<reference evidence="1 2" key="1">
    <citation type="journal article" date="2019" name="Int. J. Syst. Evol. Microbiol.">
        <title>The Global Catalogue of Microorganisms (GCM) 10K type strain sequencing project: providing services to taxonomists for standard genome sequencing and annotation.</title>
        <authorList>
            <consortium name="The Broad Institute Genomics Platform"/>
            <consortium name="The Broad Institute Genome Sequencing Center for Infectious Disease"/>
            <person name="Wu L."/>
            <person name="Ma J."/>
        </authorList>
    </citation>
    <scope>NUCLEOTIDE SEQUENCE [LARGE SCALE GENOMIC DNA]</scope>
    <source>
        <strain evidence="1 2">CGMCC 1.10594</strain>
    </source>
</reference>
<accession>A0ABD6D0G7</accession>
<proteinExistence type="predicted"/>
<keyword evidence="2" id="KW-1185">Reference proteome</keyword>
<organism evidence="1 2">
    <name type="scientific">Haloplanus ruber</name>
    <dbReference type="NCBI Taxonomy" id="869892"/>
    <lineage>
        <taxon>Archaea</taxon>
        <taxon>Methanobacteriati</taxon>
        <taxon>Methanobacteriota</taxon>
        <taxon>Stenosarchaea group</taxon>
        <taxon>Halobacteria</taxon>
        <taxon>Halobacteriales</taxon>
        <taxon>Haloferacaceae</taxon>
        <taxon>Haloplanus</taxon>
    </lineage>
</organism>
<evidence type="ECO:0000313" key="1">
    <source>
        <dbReference type="EMBL" id="MFD1634640.1"/>
    </source>
</evidence>
<dbReference type="EMBL" id="JBHUDL010000010">
    <property type="protein sequence ID" value="MFD1634640.1"/>
    <property type="molecule type" value="Genomic_DNA"/>
</dbReference>
<gene>
    <name evidence="1" type="ORF">ACFSBJ_12995</name>
</gene>
<name>A0ABD6D0G7_9EURY</name>